<evidence type="ECO:0000313" key="3">
    <source>
        <dbReference type="Proteomes" id="UP000024635"/>
    </source>
</evidence>
<gene>
    <name evidence="2" type="primary">Acey_s0098.g3116</name>
    <name evidence="2" type="ORF">Y032_0098g3116</name>
</gene>
<name>A0A016TJC6_9BILA</name>
<feature type="transmembrane region" description="Helical" evidence="1">
    <location>
        <begin position="60"/>
        <end position="83"/>
    </location>
</feature>
<evidence type="ECO:0000256" key="1">
    <source>
        <dbReference type="SAM" id="Phobius"/>
    </source>
</evidence>
<keyword evidence="1" id="KW-0812">Transmembrane</keyword>
<keyword evidence="1" id="KW-1133">Transmembrane helix</keyword>
<accession>A0A016TJC6</accession>
<protein>
    <submittedName>
        <fullName evidence="2">Uncharacterized protein</fullName>
    </submittedName>
</protein>
<sequence>MPEVRNHSKSQRRRLAWVLPLRVSPGFANGLDDRSECRWLPHEKKLNEEPPEVRGMMTGVMWGSIGIVSTIAITHIASSLWAYL</sequence>
<proteinExistence type="predicted"/>
<evidence type="ECO:0000313" key="2">
    <source>
        <dbReference type="EMBL" id="EYC02777.1"/>
    </source>
</evidence>
<keyword evidence="1" id="KW-0472">Membrane</keyword>
<comment type="caution">
    <text evidence="2">The sequence shown here is derived from an EMBL/GenBank/DDBJ whole genome shotgun (WGS) entry which is preliminary data.</text>
</comment>
<organism evidence="2 3">
    <name type="scientific">Ancylostoma ceylanicum</name>
    <dbReference type="NCBI Taxonomy" id="53326"/>
    <lineage>
        <taxon>Eukaryota</taxon>
        <taxon>Metazoa</taxon>
        <taxon>Ecdysozoa</taxon>
        <taxon>Nematoda</taxon>
        <taxon>Chromadorea</taxon>
        <taxon>Rhabditida</taxon>
        <taxon>Rhabditina</taxon>
        <taxon>Rhabditomorpha</taxon>
        <taxon>Strongyloidea</taxon>
        <taxon>Ancylostomatidae</taxon>
        <taxon>Ancylostomatinae</taxon>
        <taxon>Ancylostoma</taxon>
    </lineage>
</organism>
<dbReference type="Proteomes" id="UP000024635">
    <property type="component" value="Unassembled WGS sequence"/>
</dbReference>
<dbReference type="AlphaFoldDB" id="A0A016TJC6"/>
<reference evidence="3" key="1">
    <citation type="journal article" date="2015" name="Nat. Genet.">
        <title>The genome and transcriptome of the zoonotic hookworm Ancylostoma ceylanicum identify infection-specific gene families.</title>
        <authorList>
            <person name="Schwarz E.M."/>
            <person name="Hu Y."/>
            <person name="Antoshechkin I."/>
            <person name="Miller M.M."/>
            <person name="Sternberg P.W."/>
            <person name="Aroian R.V."/>
        </authorList>
    </citation>
    <scope>NUCLEOTIDE SEQUENCE</scope>
    <source>
        <strain evidence="3">HY135</strain>
    </source>
</reference>
<dbReference type="EMBL" id="JARK01001434">
    <property type="protein sequence ID" value="EYC02777.1"/>
    <property type="molecule type" value="Genomic_DNA"/>
</dbReference>
<keyword evidence="3" id="KW-1185">Reference proteome</keyword>